<accession>J3LX79</accession>
<sequence length="149" mass="15552">MEPLPVQRLALKQRTTSYVAPSPSTVIPDRQSPHQPPVRPSLVVGKAAAWVEDDDDVAAAAAVGMDVLQADHAAAPLATMMMVASSAAAAAVHQRVLQAQGGGGYVNQALVANQQRLPGAGRVLDREGQQMLLPEPVVLSFMISARSIG</sequence>
<dbReference type="HOGENOM" id="CLU_1752547_0_0_1"/>
<dbReference type="Gramene" id="OB04G17540.1">
    <property type="protein sequence ID" value="OB04G17540.1"/>
    <property type="gene ID" value="OB04G17540"/>
</dbReference>
<reference evidence="1" key="1">
    <citation type="journal article" date="2013" name="Nat. Commun.">
        <title>Whole-genome sequencing of Oryza brachyantha reveals mechanisms underlying Oryza genome evolution.</title>
        <authorList>
            <person name="Chen J."/>
            <person name="Huang Q."/>
            <person name="Gao D."/>
            <person name="Wang J."/>
            <person name="Lang Y."/>
            <person name="Liu T."/>
            <person name="Li B."/>
            <person name="Bai Z."/>
            <person name="Luis Goicoechea J."/>
            <person name="Liang C."/>
            <person name="Chen C."/>
            <person name="Zhang W."/>
            <person name="Sun S."/>
            <person name="Liao Y."/>
            <person name="Zhang X."/>
            <person name="Yang L."/>
            <person name="Song C."/>
            <person name="Wang M."/>
            <person name="Shi J."/>
            <person name="Liu G."/>
            <person name="Liu J."/>
            <person name="Zhou H."/>
            <person name="Zhou W."/>
            <person name="Yu Q."/>
            <person name="An N."/>
            <person name="Chen Y."/>
            <person name="Cai Q."/>
            <person name="Wang B."/>
            <person name="Liu B."/>
            <person name="Min J."/>
            <person name="Huang Y."/>
            <person name="Wu H."/>
            <person name="Li Z."/>
            <person name="Zhang Y."/>
            <person name="Yin Y."/>
            <person name="Song W."/>
            <person name="Jiang J."/>
            <person name="Jackson S.A."/>
            <person name="Wing R.A."/>
            <person name="Wang J."/>
            <person name="Chen M."/>
        </authorList>
    </citation>
    <scope>NUCLEOTIDE SEQUENCE [LARGE SCALE GENOMIC DNA]</scope>
    <source>
        <strain evidence="1">cv. IRGC 101232</strain>
    </source>
</reference>
<dbReference type="AlphaFoldDB" id="J3LX79"/>
<evidence type="ECO:0000313" key="2">
    <source>
        <dbReference type="Proteomes" id="UP000006038"/>
    </source>
</evidence>
<name>J3LX79_ORYBR</name>
<protein>
    <submittedName>
        <fullName evidence="1">Uncharacterized protein</fullName>
    </submittedName>
</protein>
<keyword evidence="2" id="KW-1185">Reference proteome</keyword>
<reference evidence="1" key="2">
    <citation type="submission" date="2013-04" db="UniProtKB">
        <authorList>
            <consortium name="EnsemblPlants"/>
        </authorList>
    </citation>
    <scope>IDENTIFICATION</scope>
</reference>
<evidence type="ECO:0000313" key="1">
    <source>
        <dbReference type="EnsemblPlants" id="OB04G17540.1"/>
    </source>
</evidence>
<proteinExistence type="predicted"/>
<organism evidence="1">
    <name type="scientific">Oryza brachyantha</name>
    <name type="common">malo sina</name>
    <dbReference type="NCBI Taxonomy" id="4533"/>
    <lineage>
        <taxon>Eukaryota</taxon>
        <taxon>Viridiplantae</taxon>
        <taxon>Streptophyta</taxon>
        <taxon>Embryophyta</taxon>
        <taxon>Tracheophyta</taxon>
        <taxon>Spermatophyta</taxon>
        <taxon>Magnoliopsida</taxon>
        <taxon>Liliopsida</taxon>
        <taxon>Poales</taxon>
        <taxon>Poaceae</taxon>
        <taxon>BOP clade</taxon>
        <taxon>Oryzoideae</taxon>
        <taxon>Oryzeae</taxon>
        <taxon>Oryzinae</taxon>
        <taxon>Oryza</taxon>
    </lineage>
</organism>
<dbReference type="EnsemblPlants" id="OB04G17540.1">
    <property type="protein sequence ID" value="OB04G17540.1"/>
    <property type="gene ID" value="OB04G17540"/>
</dbReference>
<dbReference type="Proteomes" id="UP000006038">
    <property type="component" value="Chromosome 4"/>
</dbReference>